<organism evidence="2 3">
    <name type="scientific">Macrostomum lignano</name>
    <dbReference type="NCBI Taxonomy" id="282301"/>
    <lineage>
        <taxon>Eukaryota</taxon>
        <taxon>Metazoa</taxon>
        <taxon>Spiralia</taxon>
        <taxon>Lophotrochozoa</taxon>
        <taxon>Platyhelminthes</taxon>
        <taxon>Rhabditophora</taxon>
        <taxon>Macrostomorpha</taxon>
        <taxon>Macrostomida</taxon>
        <taxon>Macrostomidae</taxon>
        <taxon>Macrostomum</taxon>
    </lineage>
</organism>
<dbReference type="InterPro" id="IPR052588">
    <property type="entry name" value="Kelch_domain_protein"/>
</dbReference>
<dbReference type="Gene3D" id="2.120.10.80">
    <property type="entry name" value="Kelch-type beta propeller"/>
    <property type="match status" value="1"/>
</dbReference>
<feature type="region of interest" description="Disordered" evidence="1">
    <location>
        <begin position="212"/>
        <end position="231"/>
    </location>
</feature>
<dbReference type="WBParaSite" id="maker-unitig_20726-snap-gene-0.2-mRNA-1">
    <property type="protein sequence ID" value="maker-unitig_20726-snap-gene-0.2-mRNA-1"/>
    <property type="gene ID" value="maker-unitig_20726-snap-gene-0.2"/>
</dbReference>
<keyword evidence="2" id="KW-1185">Reference proteome</keyword>
<dbReference type="PANTHER" id="PTHR46063:SF1">
    <property type="entry name" value="KELCH DOMAIN-CONTAINING PROTEIN 4"/>
    <property type="match status" value="1"/>
</dbReference>
<protein>
    <submittedName>
        <fullName evidence="3">Adipose-secreted signaling protein</fullName>
    </submittedName>
</protein>
<dbReference type="PANTHER" id="PTHR46063">
    <property type="entry name" value="KELCH DOMAIN-CONTAINING PROTEIN"/>
    <property type="match status" value="1"/>
</dbReference>
<dbReference type="InterPro" id="IPR015915">
    <property type="entry name" value="Kelch-typ_b-propeller"/>
</dbReference>
<evidence type="ECO:0000313" key="2">
    <source>
        <dbReference type="Proteomes" id="UP000095280"/>
    </source>
</evidence>
<evidence type="ECO:0000313" key="3">
    <source>
        <dbReference type="WBParaSite" id="maker-unitig_20726-snap-gene-0.2-mRNA-1"/>
    </source>
</evidence>
<proteinExistence type="predicted"/>
<dbReference type="SUPFAM" id="SSF117281">
    <property type="entry name" value="Kelch motif"/>
    <property type="match status" value="1"/>
</dbReference>
<dbReference type="Pfam" id="PF15006">
    <property type="entry name" value="DUF4517"/>
    <property type="match status" value="1"/>
</dbReference>
<sequence length="281" mass="31440">MTPQLTCFGSNYSLIRSALMRESLTLRGSEESFSSAEAAWRASSIRRAKLTVHFHARVLGKIQRHPALKNGIRCVGMRSEDEDEPDLLRLGPGSWTANSRRSEIYLFGGEQRLPSRLARLKVLNEHLVYRPVENRWIRLGGGTLPTPRPQAIICFVFGGEFATPTESQFHHYDDILVLDRKVASVAPKLTPASRQPGPLSRSGHRMLALKRPHEDLQQQPPPPRQQQTTSSNRFAWQPVEILGQRSHTPVGLTGAVNPFHRPSLTPLAVVFDIRTADGRPA</sequence>
<dbReference type="Proteomes" id="UP000095280">
    <property type="component" value="Unplaced"/>
</dbReference>
<evidence type="ECO:0000256" key="1">
    <source>
        <dbReference type="SAM" id="MobiDB-lite"/>
    </source>
</evidence>
<reference evidence="3" key="1">
    <citation type="submission" date="2016-11" db="UniProtKB">
        <authorList>
            <consortium name="WormBaseParasite"/>
        </authorList>
    </citation>
    <scope>IDENTIFICATION</scope>
</reference>
<name>A0A1I8F4Z6_9PLAT</name>
<dbReference type="AlphaFoldDB" id="A0A1I8F4Z6"/>
<dbReference type="InterPro" id="IPR026794">
    <property type="entry name" value="ADISSP"/>
</dbReference>
<accession>A0A1I8F4Z6</accession>